<evidence type="ECO:0000256" key="2">
    <source>
        <dbReference type="PROSITE-ProRule" id="PRU01213"/>
    </source>
</evidence>
<dbReference type="Pfam" id="PF03459">
    <property type="entry name" value="TOBE"/>
    <property type="match status" value="2"/>
</dbReference>
<proteinExistence type="predicted"/>
<dbReference type="SUPFAM" id="SSF50331">
    <property type="entry name" value="MOP-like"/>
    <property type="match status" value="2"/>
</dbReference>
<dbReference type="Gene3D" id="2.40.50.100">
    <property type="match status" value="2"/>
</dbReference>
<keyword evidence="1 2" id="KW-0500">Molybdenum</keyword>
<evidence type="ECO:0000313" key="4">
    <source>
        <dbReference type="EMBL" id="AOO65739.1"/>
    </source>
</evidence>
<dbReference type="InterPro" id="IPR004606">
    <property type="entry name" value="Mop_domain"/>
</dbReference>
<dbReference type="GO" id="GO:0015689">
    <property type="term" value="P:molybdate ion transport"/>
    <property type="evidence" value="ECO:0007669"/>
    <property type="project" value="InterPro"/>
</dbReference>
<dbReference type="KEGG" id="shal:SHALO_1968"/>
<dbReference type="PROSITE" id="PS51866">
    <property type="entry name" value="MOP"/>
    <property type="match status" value="2"/>
</dbReference>
<evidence type="ECO:0000259" key="3">
    <source>
        <dbReference type="PROSITE" id="PS51866"/>
    </source>
</evidence>
<dbReference type="RefSeq" id="WP_069478385.1">
    <property type="nucleotide sequence ID" value="NZ_CP017111.1"/>
</dbReference>
<dbReference type="PANTHER" id="PTHR30432:SF1">
    <property type="entry name" value="DNA-BINDING TRANSCRIPTIONAL DUAL REGULATOR MODE"/>
    <property type="match status" value="1"/>
</dbReference>
<evidence type="ECO:0000313" key="5">
    <source>
        <dbReference type="Proteomes" id="UP000094609"/>
    </source>
</evidence>
<dbReference type="Proteomes" id="UP000094609">
    <property type="component" value="Chromosome"/>
</dbReference>
<dbReference type="PATRIC" id="fig|1193502.14.peg.2000"/>
<organism evidence="4 5">
    <name type="scientific">Sulfurospirillum halorespirans DSM 13726</name>
    <dbReference type="NCBI Taxonomy" id="1193502"/>
    <lineage>
        <taxon>Bacteria</taxon>
        <taxon>Pseudomonadati</taxon>
        <taxon>Campylobacterota</taxon>
        <taxon>Epsilonproteobacteria</taxon>
        <taxon>Campylobacterales</taxon>
        <taxon>Sulfurospirillaceae</taxon>
        <taxon>Sulfurospirillum</taxon>
    </lineage>
</organism>
<dbReference type="NCBIfam" id="TIGR00638">
    <property type="entry name" value="Mop"/>
    <property type="match status" value="2"/>
</dbReference>
<dbReference type="InterPro" id="IPR005116">
    <property type="entry name" value="Transp-assoc_OB_typ1"/>
</dbReference>
<dbReference type="AlphaFoldDB" id="A0A1D7TL57"/>
<protein>
    <submittedName>
        <fullName evidence="4">Molybdenum-pterin binding protein</fullName>
    </submittedName>
</protein>
<keyword evidence="5" id="KW-1185">Reference proteome</keyword>
<dbReference type="EMBL" id="CP017111">
    <property type="protein sequence ID" value="AOO65739.1"/>
    <property type="molecule type" value="Genomic_DNA"/>
</dbReference>
<sequence>MKISARNQIVGKVSEIKNGPVNSEVVVATAGGDKIVSVITNGAVVSLGLKVGSEALCIFKAQSVLLAKADIALAVSARNKIKGTISEIKDGAVNCEVIIATAGGLTVTAIVTEDAKKELSLAKGDTVYAIIKASSILVGAN</sequence>
<dbReference type="InterPro" id="IPR051815">
    <property type="entry name" value="Molybdate_resp_trans_reg"/>
</dbReference>
<dbReference type="STRING" id="1193502.SHALO_1968"/>
<reference evidence="5" key="1">
    <citation type="submission" date="2016-08" db="EMBL/GenBank/DDBJ databases">
        <title>Complete genome sequence of the organohalide-respiring Epsilonproteobacterium Sulfurospirillum halorespirans.</title>
        <authorList>
            <person name="Goris T."/>
            <person name="Zimmermann J."/>
            <person name="Schenz B."/>
            <person name="Lemos M."/>
            <person name="Hackermueller J."/>
            <person name="Diekert G."/>
        </authorList>
    </citation>
    <scope>NUCLEOTIDE SEQUENCE [LARGE SCALE GENOMIC DNA]</scope>
    <source>
        <strain>DSM 13726</strain>
        <strain evidence="5">PCE-M2</strain>
    </source>
</reference>
<feature type="domain" description="Mop" evidence="3">
    <location>
        <begin position="74"/>
        <end position="140"/>
    </location>
</feature>
<evidence type="ECO:0000256" key="1">
    <source>
        <dbReference type="ARBA" id="ARBA00022505"/>
    </source>
</evidence>
<dbReference type="PANTHER" id="PTHR30432">
    <property type="entry name" value="TRANSCRIPTIONAL REGULATOR MODE"/>
    <property type="match status" value="1"/>
</dbReference>
<gene>
    <name evidence="4" type="ORF">SHALO_1968</name>
</gene>
<accession>A0A1D7TL57</accession>
<name>A0A1D7TL57_9BACT</name>
<dbReference type="InterPro" id="IPR008995">
    <property type="entry name" value="Mo/tungstate-bd_C_term_dom"/>
</dbReference>
<feature type="domain" description="Mop" evidence="3">
    <location>
        <begin position="2"/>
        <end position="68"/>
    </location>
</feature>